<keyword evidence="6" id="KW-1185">Reference proteome</keyword>
<dbReference type="Proteomes" id="UP000253759">
    <property type="component" value="Unassembled WGS sequence"/>
</dbReference>
<dbReference type="RefSeq" id="WP_114644892.1">
    <property type="nucleotide sequence ID" value="NZ_QQNH01000004.1"/>
</dbReference>
<dbReference type="GO" id="GO:0043565">
    <property type="term" value="F:sequence-specific DNA binding"/>
    <property type="evidence" value="ECO:0007669"/>
    <property type="project" value="InterPro"/>
</dbReference>
<reference evidence="6" key="1">
    <citation type="submission" date="2018-07" db="EMBL/GenBank/DDBJ databases">
        <authorList>
            <person name="Liu B.-T."/>
            <person name="Du Z."/>
        </authorList>
    </citation>
    <scope>NUCLEOTIDE SEQUENCE [LARGE SCALE GENOMIC DNA]</scope>
    <source>
        <strain evidence="6">XYN52</strain>
    </source>
</reference>
<evidence type="ECO:0000259" key="4">
    <source>
        <dbReference type="PROSITE" id="PS01124"/>
    </source>
</evidence>
<evidence type="ECO:0000313" key="6">
    <source>
        <dbReference type="Proteomes" id="UP000253759"/>
    </source>
</evidence>
<feature type="domain" description="HTH araC/xylS-type" evidence="4">
    <location>
        <begin position="217"/>
        <end position="317"/>
    </location>
</feature>
<dbReference type="Gene3D" id="1.10.10.60">
    <property type="entry name" value="Homeodomain-like"/>
    <property type="match status" value="1"/>
</dbReference>
<dbReference type="PRINTS" id="PR00032">
    <property type="entry name" value="HTHARAC"/>
</dbReference>
<sequence length="345" mass="37985">MASHLPYSRFSTRYLHPGRRFEAWREQLSVLYEPRLPETVDPATFQVDVAGFLLGPVSQMRCVADRQHFARDKRKADADGLDNYMIQIFQRGGCVADLGKGEVVLNTGDICVFDNTQPLASRNSDFDLLAIFVPRNLLAPLITNPDGRHLTAVCADDPLAILLRNHILSLNANAASLTHASGQALVAPTLALIAATLNGAPDSVEAGRSAVGLAIGTRIKQFIDDHLADPDLGAACIATSFGISRARLYRLFAAYDGVASYIRNRRLGTAMTILRNPRQRHRKIIDIALEIGFASESSFIRAFRRRYHHTPAESRFESPSPLSGGSTEHEAGDVAWREWIRSLQA</sequence>
<dbReference type="InterPro" id="IPR020449">
    <property type="entry name" value="Tscrpt_reg_AraC-type_HTH"/>
</dbReference>
<organism evidence="5 6">
    <name type="scientific">Pelagibacterium lacus</name>
    <dbReference type="NCBI Taxonomy" id="2282655"/>
    <lineage>
        <taxon>Bacteria</taxon>
        <taxon>Pseudomonadati</taxon>
        <taxon>Pseudomonadota</taxon>
        <taxon>Alphaproteobacteria</taxon>
        <taxon>Hyphomicrobiales</taxon>
        <taxon>Devosiaceae</taxon>
        <taxon>Pelagibacterium</taxon>
    </lineage>
</organism>
<proteinExistence type="predicted"/>
<name>A0A369W4V4_9HYPH</name>
<dbReference type="SMART" id="SM00342">
    <property type="entry name" value="HTH_ARAC"/>
    <property type="match status" value="1"/>
</dbReference>
<dbReference type="InterPro" id="IPR050204">
    <property type="entry name" value="AraC_XylS_family_regulators"/>
</dbReference>
<dbReference type="InterPro" id="IPR009057">
    <property type="entry name" value="Homeodomain-like_sf"/>
</dbReference>
<keyword evidence="3" id="KW-0804">Transcription</keyword>
<gene>
    <name evidence="5" type="ORF">DVH29_04070</name>
</gene>
<evidence type="ECO:0000313" key="5">
    <source>
        <dbReference type="EMBL" id="RDE09724.1"/>
    </source>
</evidence>
<keyword evidence="1" id="KW-0805">Transcription regulation</keyword>
<dbReference type="Pfam" id="PF12833">
    <property type="entry name" value="HTH_18"/>
    <property type="match status" value="1"/>
</dbReference>
<dbReference type="PANTHER" id="PTHR46796:SF6">
    <property type="entry name" value="ARAC SUBFAMILY"/>
    <property type="match status" value="1"/>
</dbReference>
<dbReference type="PROSITE" id="PS01124">
    <property type="entry name" value="HTH_ARAC_FAMILY_2"/>
    <property type="match status" value="1"/>
</dbReference>
<dbReference type="OrthoDB" id="8004517at2"/>
<dbReference type="EMBL" id="QQNH01000004">
    <property type="protein sequence ID" value="RDE09724.1"/>
    <property type="molecule type" value="Genomic_DNA"/>
</dbReference>
<protein>
    <submittedName>
        <fullName evidence="5">Helix-turn-helix domain-containing protein</fullName>
    </submittedName>
</protein>
<dbReference type="SUPFAM" id="SSF46689">
    <property type="entry name" value="Homeodomain-like"/>
    <property type="match status" value="1"/>
</dbReference>
<dbReference type="PANTHER" id="PTHR46796">
    <property type="entry name" value="HTH-TYPE TRANSCRIPTIONAL ACTIVATOR RHAS-RELATED"/>
    <property type="match status" value="1"/>
</dbReference>
<dbReference type="Pfam" id="PF14525">
    <property type="entry name" value="AraC_binding_2"/>
    <property type="match status" value="1"/>
</dbReference>
<dbReference type="AlphaFoldDB" id="A0A369W4V4"/>
<dbReference type="InterPro" id="IPR018060">
    <property type="entry name" value="HTH_AraC"/>
</dbReference>
<dbReference type="GO" id="GO:0003700">
    <property type="term" value="F:DNA-binding transcription factor activity"/>
    <property type="evidence" value="ECO:0007669"/>
    <property type="project" value="InterPro"/>
</dbReference>
<evidence type="ECO:0000256" key="2">
    <source>
        <dbReference type="ARBA" id="ARBA00023125"/>
    </source>
</evidence>
<dbReference type="InterPro" id="IPR035418">
    <property type="entry name" value="AraC-bd_2"/>
</dbReference>
<comment type="caution">
    <text evidence="5">The sequence shown here is derived from an EMBL/GenBank/DDBJ whole genome shotgun (WGS) entry which is preliminary data.</text>
</comment>
<evidence type="ECO:0000256" key="3">
    <source>
        <dbReference type="ARBA" id="ARBA00023163"/>
    </source>
</evidence>
<keyword evidence="2" id="KW-0238">DNA-binding</keyword>
<accession>A0A369W4V4</accession>
<evidence type="ECO:0000256" key="1">
    <source>
        <dbReference type="ARBA" id="ARBA00023015"/>
    </source>
</evidence>